<comment type="caution">
    <text evidence="4">The sequence shown here is derived from an EMBL/GenBank/DDBJ whole genome shotgun (WGS) entry which is preliminary data.</text>
</comment>
<sequence>MDCGVMRDPNTKRSRDFGFVTYAAVEKVDAATNARSHKIIVQKAHTVNSHDDEVSQRGQSGSGNSGGGRGGGCGGNDNIGHGEDFSG</sequence>
<gene>
    <name evidence="4" type="ORF">BN2614_LOCUS5</name>
</gene>
<dbReference type="GO" id="GO:0003730">
    <property type="term" value="F:mRNA 3'-UTR binding"/>
    <property type="evidence" value="ECO:0007669"/>
    <property type="project" value="TreeGrafter"/>
</dbReference>
<dbReference type="Proteomes" id="UP000269945">
    <property type="component" value="Unassembled WGS sequence"/>
</dbReference>
<evidence type="ECO:0000259" key="3">
    <source>
        <dbReference type="Pfam" id="PF00076"/>
    </source>
</evidence>
<evidence type="ECO:0000256" key="2">
    <source>
        <dbReference type="SAM" id="MobiDB-lite"/>
    </source>
</evidence>
<dbReference type="PANTHER" id="PTHR48026">
    <property type="entry name" value="HOMOLOGOUS TO DROSOPHILA SQD (SQUID) PROTEIN"/>
    <property type="match status" value="1"/>
</dbReference>
<keyword evidence="5" id="KW-1185">Reference proteome</keyword>
<dbReference type="InterPro" id="IPR035979">
    <property type="entry name" value="RBD_domain_sf"/>
</dbReference>
<feature type="domain" description="RRM" evidence="3">
    <location>
        <begin position="3"/>
        <end position="40"/>
    </location>
</feature>
<protein>
    <recommendedName>
        <fullName evidence="3">RRM domain-containing protein</fullName>
    </recommendedName>
</protein>
<proteinExistence type="predicted"/>
<feature type="region of interest" description="Disordered" evidence="2">
    <location>
        <begin position="43"/>
        <end position="87"/>
    </location>
</feature>
<organism evidence="4 5">
    <name type="scientific">Gulo gulo</name>
    <name type="common">Wolverine</name>
    <name type="synonym">Gluton</name>
    <dbReference type="NCBI Taxonomy" id="48420"/>
    <lineage>
        <taxon>Eukaryota</taxon>
        <taxon>Metazoa</taxon>
        <taxon>Chordata</taxon>
        <taxon>Craniata</taxon>
        <taxon>Vertebrata</taxon>
        <taxon>Euteleostomi</taxon>
        <taxon>Mammalia</taxon>
        <taxon>Eutheria</taxon>
        <taxon>Laurasiatheria</taxon>
        <taxon>Carnivora</taxon>
        <taxon>Caniformia</taxon>
        <taxon>Musteloidea</taxon>
        <taxon>Mustelidae</taxon>
        <taxon>Guloninae</taxon>
        <taxon>Gulo</taxon>
    </lineage>
</organism>
<feature type="compositionally biased region" description="Gly residues" evidence="2">
    <location>
        <begin position="60"/>
        <end position="77"/>
    </location>
</feature>
<reference evidence="4 5" key="1">
    <citation type="submission" date="2018-10" db="EMBL/GenBank/DDBJ databases">
        <authorList>
            <person name="Ekblom R."/>
            <person name="Jareborg N."/>
        </authorList>
    </citation>
    <scope>NUCLEOTIDE SEQUENCE [LARGE SCALE GENOMIC DNA]</scope>
    <source>
        <tissue evidence="4">Muscle</tissue>
    </source>
</reference>
<dbReference type="GO" id="GO:0000398">
    <property type="term" value="P:mRNA splicing, via spliceosome"/>
    <property type="evidence" value="ECO:0007669"/>
    <property type="project" value="TreeGrafter"/>
</dbReference>
<dbReference type="SUPFAM" id="SSF54928">
    <property type="entry name" value="RNA-binding domain, RBD"/>
    <property type="match status" value="1"/>
</dbReference>
<dbReference type="Pfam" id="PF00076">
    <property type="entry name" value="RRM_1"/>
    <property type="match status" value="1"/>
</dbReference>
<dbReference type="Gene3D" id="3.30.70.330">
    <property type="match status" value="1"/>
</dbReference>
<name>A0A9X9LS60_GULGU</name>
<dbReference type="EMBL" id="CYRY02013995">
    <property type="protein sequence ID" value="VCW84350.1"/>
    <property type="molecule type" value="Genomic_DNA"/>
</dbReference>
<evidence type="ECO:0000313" key="5">
    <source>
        <dbReference type="Proteomes" id="UP000269945"/>
    </source>
</evidence>
<dbReference type="GO" id="GO:0071013">
    <property type="term" value="C:catalytic step 2 spliceosome"/>
    <property type="evidence" value="ECO:0007669"/>
    <property type="project" value="TreeGrafter"/>
</dbReference>
<accession>A0A9X9LS60</accession>
<keyword evidence="1" id="KW-0694">RNA-binding</keyword>
<evidence type="ECO:0000256" key="1">
    <source>
        <dbReference type="ARBA" id="ARBA00022884"/>
    </source>
</evidence>
<dbReference type="AlphaFoldDB" id="A0A9X9LS60"/>
<dbReference type="PANTHER" id="PTHR48026:SF2">
    <property type="entry name" value="HETEROGENEOUS NUCLEAR RIBONUCLEOPROTEIN A1-RELATED"/>
    <property type="match status" value="1"/>
</dbReference>
<dbReference type="InterPro" id="IPR000504">
    <property type="entry name" value="RRM_dom"/>
</dbReference>
<evidence type="ECO:0000313" key="4">
    <source>
        <dbReference type="EMBL" id="VCW84350.1"/>
    </source>
</evidence>
<dbReference type="InterPro" id="IPR012677">
    <property type="entry name" value="Nucleotide-bd_a/b_plait_sf"/>
</dbReference>